<comment type="caution">
    <text evidence="12">The sequence shown here is derived from an EMBL/GenBank/DDBJ whole genome shotgun (WGS) entry which is preliminary data.</text>
</comment>
<dbReference type="GO" id="GO:0006357">
    <property type="term" value="P:regulation of transcription by RNA polymerase II"/>
    <property type="evidence" value="ECO:0007669"/>
    <property type="project" value="InterPro"/>
</dbReference>
<reference evidence="12" key="2">
    <citation type="journal article" date="2019" name="IMA Fungus">
        <title>Genome sequencing and comparison of five Tilletia species to identify candidate genes for the detection of regulated species infecting wheat.</title>
        <authorList>
            <person name="Nguyen H.D.T."/>
            <person name="Sultana T."/>
            <person name="Kesanakurti P."/>
            <person name="Hambleton S."/>
        </authorList>
    </citation>
    <scope>NUCLEOTIDE SEQUENCE</scope>
    <source>
        <strain evidence="12">DAOMC 236422</strain>
    </source>
</reference>
<keyword evidence="5 9" id="KW-0195">Cyclin</keyword>
<evidence type="ECO:0000256" key="6">
    <source>
        <dbReference type="ARBA" id="ARBA00023159"/>
    </source>
</evidence>
<dbReference type="GO" id="GO:0016538">
    <property type="term" value="F:cyclin-dependent protein serine/threonine kinase regulator activity"/>
    <property type="evidence" value="ECO:0007669"/>
    <property type="project" value="InterPro"/>
</dbReference>
<keyword evidence="7" id="KW-0804">Transcription</keyword>
<evidence type="ECO:0000256" key="4">
    <source>
        <dbReference type="ARBA" id="ARBA00023015"/>
    </source>
</evidence>
<dbReference type="Pfam" id="PF00134">
    <property type="entry name" value="Cyclin_N"/>
    <property type="match status" value="1"/>
</dbReference>
<dbReference type="CDD" id="cd20513">
    <property type="entry name" value="CYCLIN_CCNC_rpt1"/>
    <property type="match status" value="1"/>
</dbReference>
<keyword evidence="8" id="KW-0539">Nucleus</keyword>
<evidence type="ECO:0000256" key="1">
    <source>
        <dbReference type="ARBA" id="ARBA00004123"/>
    </source>
</evidence>
<accession>A0A8X7NCW6</accession>
<evidence type="ECO:0000256" key="5">
    <source>
        <dbReference type="ARBA" id="ARBA00023127"/>
    </source>
</evidence>
<evidence type="ECO:0000256" key="8">
    <source>
        <dbReference type="ARBA" id="ARBA00023242"/>
    </source>
</evidence>
<dbReference type="EMBL" id="LWDG02000044">
    <property type="protein sequence ID" value="KAE8270602.1"/>
    <property type="molecule type" value="Genomic_DNA"/>
</dbReference>
<feature type="compositionally biased region" description="Low complexity" evidence="10">
    <location>
        <begin position="490"/>
        <end position="526"/>
    </location>
</feature>
<dbReference type="InterPro" id="IPR036915">
    <property type="entry name" value="Cyclin-like_sf"/>
</dbReference>
<dbReference type="PANTHER" id="PTHR10026">
    <property type="entry name" value="CYCLIN"/>
    <property type="match status" value="1"/>
</dbReference>
<evidence type="ECO:0000256" key="7">
    <source>
        <dbReference type="ARBA" id="ARBA00023163"/>
    </source>
</evidence>
<dbReference type="InterPro" id="IPR013763">
    <property type="entry name" value="Cyclin-like_dom"/>
</dbReference>
<feature type="domain" description="Cyclin-like" evidence="11">
    <location>
        <begin position="46"/>
        <end position="141"/>
    </location>
</feature>
<evidence type="ECO:0000313" key="12">
    <source>
        <dbReference type="EMBL" id="KAE8270602.1"/>
    </source>
</evidence>
<evidence type="ECO:0000256" key="10">
    <source>
        <dbReference type="SAM" id="MobiDB-lite"/>
    </source>
</evidence>
<dbReference type="Proteomes" id="UP000078113">
    <property type="component" value="Unassembled WGS sequence"/>
</dbReference>
<reference evidence="12" key="1">
    <citation type="submission" date="2016-04" db="EMBL/GenBank/DDBJ databases">
        <authorList>
            <person name="Nguyen H.D."/>
            <person name="Samba Siva P."/>
            <person name="Cullis J."/>
            <person name="Levesque C.A."/>
            <person name="Hambleton S."/>
        </authorList>
    </citation>
    <scope>NUCLEOTIDE SEQUENCE</scope>
    <source>
        <strain evidence="12">DAOMC 236422</strain>
    </source>
</reference>
<feature type="compositionally biased region" description="Pro residues" evidence="10">
    <location>
        <begin position="401"/>
        <end position="413"/>
    </location>
</feature>
<dbReference type="SUPFAM" id="SSF47954">
    <property type="entry name" value="Cyclin-like"/>
    <property type="match status" value="2"/>
</dbReference>
<keyword evidence="13" id="KW-1185">Reference proteome</keyword>
<feature type="compositionally biased region" description="Gly residues" evidence="10">
    <location>
        <begin position="443"/>
        <end position="452"/>
    </location>
</feature>
<feature type="compositionally biased region" description="Low complexity" evidence="10">
    <location>
        <begin position="417"/>
        <end position="432"/>
    </location>
</feature>
<evidence type="ECO:0000256" key="2">
    <source>
        <dbReference type="ARBA" id="ARBA00008638"/>
    </source>
</evidence>
<dbReference type="Gene3D" id="1.10.472.10">
    <property type="entry name" value="Cyclin-like"/>
    <property type="match status" value="2"/>
</dbReference>
<name>A0A8X7NCW6_9BASI</name>
<proteinExistence type="inferred from homology"/>
<dbReference type="AlphaFoldDB" id="A0A8X7NCW6"/>
<comment type="similarity">
    <text evidence="2">Belongs to the cyclin family. Cyclin C subfamily.</text>
</comment>
<sequence length="603" mass="64441">MAADYWRSSQCHNWQFTHEQLALARLEDARFASPLELSAIGIWIGNTVSELCKRLVLRQRVTATATVFARRFYAKNSYSATDPCLVCASCVYVAAKVEEMPIHVKQVVTEAMRLFAETSAGKFSFPSDRAILAEMEFYLIEDLQFDLIIHHPYRALVSIYDAVCNDSKTADAVAMALQQEIKPQDVGKVPYKLDIFDEHVFQMAWAMLNDVYRTDITLLYPPYLIALATVCLALVVQEEAFQKLQMGQISLDIATATGIGTAVTTPRERGEMMGFGGEGGCAGAAMAVSAPISVERVRRLERVGREIVEDAEVRRMGGGGMTSRVSPSDEAIRRGVTTSPAATRGPAGSGNPPSRASGVGIGIGSLSRPFSPVASSPMGGGGGIDHPTPAGSSSTRRPLHPTLPPRPPHPTPRPDSLLRSTSSSGGSSLNNLQNRAQPPYSSAGGGQDGYSGPGTVRTPGFGHSPALMTPPPLLPTHAHTSSHLRTSILAPTATTTASSSSSASSTNPSHAPHQPNNPLANPLGLPTDPPPHPLILFLASLNMSIPTLAEIVQELVSGYEVWHACKGLVDDGRGMLGLLEGMRERRRVWLLSARRTARAEAGG</sequence>
<dbReference type="GO" id="GO:0005634">
    <property type="term" value="C:nucleus"/>
    <property type="evidence" value="ECO:0007669"/>
    <property type="project" value="UniProtKB-SubCell"/>
</dbReference>
<dbReference type="FunFam" id="1.10.472.10:FF:000076">
    <property type="entry name" value="RNA polymerase II holoenzyme cyclin-like subunit"/>
    <property type="match status" value="1"/>
</dbReference>
<keyword evidence="4" id="KW-0805">Transcription regulation</keyword>
<dbReference type="InterPro" id="IPR006671">
    <property type="entry name" value="Cyclin_N"/>
</dbReference>
<evidence type="ECO:0000313" key="13">
    <source>
        <dbReference type="Proteomes" id="UP000078113"/>
    </source>
</evidence>
<gene>
    <name evidence="12" type="ORF">A4X09_0g1760</name>
</gene>
<evidence type="ECO:0000259" key="11">
    <source>
        <dbReference type="SMART" id="SM00385"/>
    </source>
</evidence>
<keyword evidence="3" id="KW-0678">Repressor</keyword>
<keyword evidence="6" id="KW-0010">Activator</keyword>
<dbReference type="SMART" id="SM00385">
    <property type="entry name" value="CYCLIN"/>
    <property type="match status" value="1"/>
</dbReference>
<comment type="subcellular location">
    <subcellularLocation>
        <location evidence="1">Nucleus</location>
    </subcellularLocation>
</comment>
<organism evidence="12 13">
    <name type="scientific">Tilletia walkeri</name>
    <dbReference type="NCBI Taxonomy" id="117179"/>
    <lineage>
        <taxon>Eukaryota</taxon>
        <taxon>Fungi</taxon>
        <taxon>Dikarya</taxon>
        <taxon>Basidiomycota</taxon>
        <taxon>Ustilaginomycotina</taxon>
        <taxon>Exobasidiomycetes</taxon>
        <taxon>Tilletiales</taxon>
        <taxon>Tilletiaceae</taxon>
        <taxon>Tilletia</taxon>
    </lineage>
</organism>
<dbReference type="InterPro" id="IPR043198">
    <property type="entry name" value="Cyclin/Ssn8"/>
</dbReference>
<evidence type="ECO:0000256" key="9">
    <source>
        <dbReference type="RuleBase" id="RU000383"/>
    </source>
</evidence>
<evidence type="ECO:0000256" key="3">
    <source>
        <dbReference type="ARBA" id="ARBA00022491"/>
    </source>
</evidence>
<feature type="region of interest" description="Disordered" evidence="10">
    <location>
        <begin position="317"/>
        <end position="527"/>
    </location>
</feature>
<protein>
    <recommendedName>
        <fullName evidence="11">Cyclin-like domain-containing protein</fullName>
    </recommendedName>
</protein>